<protein>
    <submittedName>
        <fullName evidence="2">Uncharacterized protein</fullName>
    </submittedName>
</protein>
<feature type="region of interest" description="Disordered" evidence="1">
    <location>
        <begin position="428"/>
        <end position="447"/>
    </location>
</feature>
<accession>A0A9P5PPC7</accession>
<reference evidence="2" key="1">
    <citation type="submission" date="2020-11" db="EMBL/GenBank/DDBJ databases">
        <authorList>
            <consortium name="DOE Joint Genome Institute"/>
            <person name="Ahrendt S."/>
            <person name="Riley R."/>
            <person name="Andreopoulos W."/>
            <person name="Labutti K."/>
            <person name="Pangilinan J."/>
            <person name="Ruiz-Duenas F.J."/>
            <person name="Barrasa J.M."/>
            <person name="Sanchez-Garcia M."/>
            <person name="Camarero S."/>
            <person name="Miyauchi S."/>
            <person name="Serrano A."/>
            <person name="Linde D."/>
            <person name="Babiker R."/>
            <person name="Drula E."/>
            <person name="Ayuso-Fernandez I."/>
            <person name="Pacheco R."/>
            <person name="Padilla G."/>
            <person name="Ferreira P."/>
            <person name="Barriuso J."/>
            <person name="Kellner H."/>
            <person name="Castanera R."/>
            <person name="Alfaro M."/>
            <person name="Ramirez L."/>
            <person name="Pisabarro A.G."/>
            <person name="Kuo A."/>
            <person name="Tritt A."/>
            <person name="Lipzen A."/>
            <person name="He G."/>
            <person name="Yan M."/>
            <person name="Ng V."/>
            <person name="Cullen D."/>
            <person name="Martin F."/>
            <person name="Rosso M.-N."/>
            <person name="Henrissat B."/>
            <person name="Hibbett D."/>
            <person name="Martinez A.T."/>
            <person name="Grigoriev I.V."/>
        </authorList>
    </citation>
    <scope>NUCLEOTIDE SEQUENCE</scope>
    <source>
        <strain evidence="2">AH 40177</strain>
    </source>
</reference>
<evidence type="ECO:0000313" key="2">
    <source>
        <dbReference type="EMBL" id="KAF9067538.1"/>
    </source>
</evidence>
<keyword evidence="3" id="KW-1185">Reference proteome</keyword>
<evidence type="ECO:0000313" key="3">
    <source>
        <dbReference type="Proteomes" id="UP000772434"/>
    </source>
</evidence>
<gene>
    <name evidence="2" type="ORF">BDP27DRAFT_1403804</name>
</gene>
<comment type="caution">
    <text evidence="2">The sequence shown here is derived from an EMBL/GenBank/DDBJ whole genome shotgun (WGS) entry which is preliminary data.</text>
</comment>
<sequence length="490" mass="54944">MKANVKGNNHLASGEYAIVNVVYLNCPTVAKPNDANTSLVASPYRDRKWKVTQLPNRTYTLANHDNGRFAAAHDLRQDAMLGCSDTEFQFRITPVPRQNKQFLISTTGHPRFYWGFGSDSQTAIVELDDNPENRNNWWTFESESPSVASDIIPGLSSSNAQELPQSEKEMNTEHLPEAVNDSHLELPQSRSEAPPIQTEEMNTDNSGPDVPPIRTEEEVNPEYLPQSRPDVPPIQVNPEHLIQHDYYSYDARFPSGNQSHRRNSKVKKVGNAVHGINCPQMGTKEVKTQAVPSWGDLEQELEGDGWRQSDMASRGSFGEMRVPTGRWVGRSSTPGNTVFDNLPDRFADIHINASNLANYHAQESPQPRPEVSHIRMRMNEMKMQHLRQIAPGRWQEELQHESGREDWPQSDMASAGFFGDFGDMLGPNSRRMQDRSPGLMESPFTGKRSLGGIYPGSIVSSSNDNVSNIWGRDGSEARSPGDLWAERRPG</sequence>
<feature type="non-terminal residue" evidence="2">
    <location>
        <position position="490"/>
    </location>
</feature>
<dbReference type="Proteomes" id="UP000772434">
    <property type="component" value="Unassembled WGS sequence"/>
</dbReference>
<dbReference type="Gene3D" id="2.80.10.50">
    <property type="match status" value="1"/>
</dbReference>
<feature type="region of interest" description="Disordered" evidence="1">
    <location>
        <begin position="179"/>
        <end position="210"/>
    </location>
</feature>
<organism evidence="2 3">
    <name type="scientific">Rhodocollybia butyracea</name>
    <dbReference type="NCBI Taxonomy" id="206335"/>
    <lineage>
        <taxon>Eukaryota</taxon>
        <taxon>Fungi</taxon>
        <taxon>Dikarya</taxon>
        <taxon>Basidiomycota</taxon>
        <taxon>Agaricomycotina</taxon>
        <taxon>Agaricomycetes</taxon>
        <taxon>Agaricomycetidae</taxon>
        <taxon>Agaricales</taxon>
        <taxon>Marasmiineae</taxon>
        <taxon>Omphalotaceae</taxon>
        <taxon>Rhodocollybia</taxon>
    </lineage>
</organism>
<feature type="region of interest" description="Disordered" evidence="1">
    <location>
        <begin position="453"/>
        <end position="490"/>
    </location>
</feature>
<evidence type="ECO:0000256" key="1">
    <source>
        <dbReference type="SAM" id="MobiDB-lite"/>
    </source>
</evidence>
<feature type="compositionally biased region" description="Low complexity" evidence="1">
    <location>
        <begin position="457"/>
        <end position="469"/>
    </location>
</feature>
<proteinExistence type="predicted"/>
<dbReference type="EMBL" id="JADNRY010000072">
    <property type="protein sequence ID" value="KAF9067538.1"/>
    <property type="molecule type" value="Genomic_DNA"/>
</dbReference>
<name>A0A9P5PPC7_9AGAR</name>
<dbReference type="AlphaFoldDB" id="A0A9P5PPC7"/>